<gene>
    <name evidence="1" type="ORF">SAMN04488040_1377</name>
</gene>
<keyword evidence="2" id="KW-1185">Reference proteome</keyword>
<organism evidence="1 2">
    <name type="scientific">Sulfitobacter marinus</name>
    <dbReference type="NCBI Taxonomy" id="394264"/>
    <lineage>
        <taxon>Bacteria</taxon>
        <taxon>Pseudomonadati</taxon>
        <taxon>Pseudomonadota</taxon>
        <taxon>Alphaproteobacteria</taxon>
        <taxon>Rhodobacterales</taxon>
        <taxon>Roseobacteraceae</taxon>
        <taxon>Sulfitobacter</taxon>
    </lineage>
</organism>
<sequence>MRPRLAIVEACTLRAAAYATQMGASPHTPGILIHLEDKAVK</sequence>
<evidence type="ECO:0000313" key="1">
    <source>
        <dbReference type="EMBL" id="SFS66518.1"/>
    </source>
</evidence>
<name>A0A1I6RPZ3_9RHOB</name>
<accession>A0A1I6RPZ3</accession>
<dbReference type="EMBL" id="FPAJ01000002">
    <property type="protein sequence ID" value="SFS66518.1"/>
    <property type="molecule type" value="Genomic_DNA"/>
</dbReference>
<evidence type="ECO:0000313" key="2">
    <source>
        <dbReference type="Proteomes" id="UP000199239"/>
    </source>
</evidence>
<proteinExistence type="predicted"/>
<protein>
    <submittedName>
        <fullName evidence="1">Uncharacterized protein</fullName>
    </submittedName>
</protein>
<reference evidence="2" key="1">
    <citation type="submission" date="2016-10" db="EMBL/GenBank/DDBJ databases">
        <authorList>
            <person name="Varghese N."/>
            <person name="Submissions S."/>
        </authorList>
    </citation>
    <scope>NUCLEOTIDE SEQUENCE [LARGE SCALE GENOMIC DNA]</scope>
    <source>
        <strain evidence="2">DSM 23422</strain>
    </source>
</reference>
<dbReference type="AlphaFoldDB" id="A0A1I6RPZ3"/>
<dbReference type="Proteomes" id="UP000199239">
    <property type="component" value="Unassembled WGS sequence"/>
</dbReference>